<dbReference type="OrthoDB" id="5185837at2"/>
<evidence type="ECO:0000256" key="2">
    <source>
        <dbReference type="ARBA" id="ARBA00022692"/>
    </source>
</evidence>
<keyword evidence="2 8" id="KW-0812">Transmembrane</keyword>
<keyword evidence="3 8" id="KW-1133">Transmembrane helix</keyword>
<evidence type="ECO:0000256" key="5">
    <source>
        <dbReference type="ARBA" id="ARBA00023136"/>
    </source>
</evidence>
<evidence type="ECO:0000256" key="6">
    <source>
        <dbReference type="ARBA" id="ARBA00023163"/>
    </source>
</evidence>
<dbReference type="InterPro" id="IPR051474">
    <property type="entry name" value="Anti-sigma-K/W_factor"/>
</dbReference>
<dbReference type="GO" id="GO:0016020">
    <property type="term" value="C:membrane"/>
    <property type="evidence" value="ECO:0007669"/>
    <property type="project" value="UniProtKB-SubCell"/>
</dbReference>
<gene>
    <name evidence="10" type="ORF">FB471_5326</name>
</gene>
<sequence>MTGNGHQAPLLGAYALGTLDTAEARAVQQHLASCPNCRAELDGLMEVRDMMGELPAEALLHGPPESSELVLGRTLRQVRTEAVAGRNRGRVLTGVAAVIVVGIVLAAGFLVGQNSTGTTNVAQPPPVTGTALPEGTRVISGDDPRTGARMTARVTPAAGWVRVNASVSGIPAGERCLLLVVDEEGDRRIAGSWVVSDKGAVEGTTLDGSAIVRPAEVTAVEVTNVSGTRFVSAPA</sequence>
<dbReference type="PANTHER" id="PTHR37461">
    <property type="entry name" value="ANTI-SIGMA-K FACTOR RSKA"/>
    <property type="match status" value="1"/>
</dbReference>
<dbReference type="Gene3D" id="1.10.10.1320">
    <property type="entry name" value="Anti-sigma factor, zinc-finger domain"/>
    <property type="match status" value="1"/>
</dbReference>
<evidence type="ECO:0000256" key="4">
    <source>
        <dbReference type="ARBA" id="ARBA00023015"/>
    </source>
</evidence>
<evidence type="ECO:0000256" key="1">
    <source>
        <dbReference type="ARBA" id="ARBA00004167"/>
    </source>
</evidence>
<dbReference type="AlphaFoldDB" id="A0A542DQV9"/>
<proteinExistence type="predicted"/>
<evidence type="ECO:0000313" key="11">
    <source>
        <dbReference type="Proteomes" id="UP000320876"/>
    </source>
</evidence>
<organism evidence="10 11">
    <name type="scientific">Amycolatopsis cihanbeyliensis</name>
    <dbReference type="NCBI Taxonomy" id="1128664"/>
    <lineage>
        <taxon>Bacteria</taxon>
        <taxon>Bacillati</taxon>
        <taxon>Actinomycetota</taxon>
        <taxon>Actinomycetes</taxon>
        <taxon>Pseudonocardiales</taxon>
        <taxon>Pseudonocardiaceae</taxon>
        <taxon>Amycolatopsis</taxon>
    </lineage>
</organism>
<reference evidence="10 11" key="1">
    <citation type="submission" date="2019-06" db="EMBL/GenBank/DDBJ databases">
        <title>Sequencing the genomes of 1000 actinobacteria strains.</title>
        <authorList>
            <person name="Klenk H.-P."/>
        </authorList>
    </citation>
    <scope>NUCLEOTIDE SEQUENCE [LARGE SCALE GENOMIC DNA]</scope>
    <source>
        <strain evidence="10 11">DSM 45679</strain>
    </source>
</reference>
<feature type="domain" description="Putative zinc-finger" evidence="9">
    <location>
        <begin position="10"/>
        <end position="38"/>
    </location>
</feature>
<evidence type="ECO:0000256" key="8">
    <source>
        <dbReference type="SAM" id="Phobius"/>
    </source>
</evidence>
<name>A0A542DQV9_AMYCI</name>
<evidence type="ECO:0000259" key="9">
    <source>
        <dbReference type="Pfam" id="PF13490"/>
    </source>
</evidence>
<comment type="caution">
    <text evidence="10">The sequence shown here is derived from an EMBL/GenBank/DDBJ whole genome shotgun (WGS) entry which is preliminary data.</text>
</comment>
<accession>A0A542DQV9</accession>
<evidence type="ECO:0000256" key="7">
    <source>
        <dbReference type="SAM" id="MobiDB-lite"/>
    </source>
</evidence>
<dbReference type="GO" id="GO:0016989">
    <property type="term" value="F:sigma factor antagonist activity"/>
    <property type="evidence" value="ECO:0007669"/>
    <property type="project" value="TreeGrafter"/>
</dbReference>
<keyword evidence="4" id="KW-0805">Transcription regulation</keyword>
<feature type="transmembrane region" description="Helical" evidence="8">
    <location>
        <begin position="91"/>
        <end position="111"/>
    </location>
</feature>
<dbReference type="Proteomes" id="UP000320876">
    <property type="component" value="Unassembled WGS sequence"/>
</dbReference>
<dbReference type="RefSeq" id="WP_142001010.1">
    <property type="nucleotide sequence ID" value="NZ_VFML01000001.1"/>
</dbReference>
<dbReference type="PANTHER" id="PTHR37461:SF1">
    <property type="entry name" value="ANTI-SIGMA-K FACTOR RSKA"/>
    <property type="match status" value="1"/>
</dbReference>
<dbReference type="InterPro" id="IPR041916">
    <property type="entry name" value="Anti_sigma_zinc_sf"/>
</dbReference>
<dbReference type="Pfam" id="PF13490">
    <property type="entry name" value="zf-HC2"/>
    <property type="match status" value="1"/>
</dbReference>
<feature type="region of interest" description="Disordered" evidence="7">
    <location>
        <begin position="120"/>
        <end position="147"/>
    </location>
</feature>
<evidence type="ECO:0000313" key="10">
    <source>
        <dbReference type="EMBL" id="TQJ05492.1"/>
    </source>
</evidence>
<keyword evidence="6" id="KW-0804">Transcription</keyword>
<keyword evidence="11" id="KW-1185">Reference proteome</keyword>
<evidence type="ECO:0000256" key="3">
    <source>
        <dbReference type="ARBA" id="ARBA00022989"/>
    </source>
</evidence>
<dbReference type="GO" id="GO:0006417">
    <property type="term" value="P:regulation of translation"/>
    <property type="evidence" value="ECO:0007669"/>
    <property type="project" value="TreeGrafter"/>
</dbReference>
<protein>
    <submittedName>
        <fullName evidence="10">Putative zinc finger protein</fullName>
    </submittedName>
</protein>
<keyword evidence="5 8" id="KW-0472">Membrane</keyword>
<dbReference type="InterPro" id="IPR027383">
    <property type="entry name" value="Znf_put"/>
</dbReference>
<comment type="subcellular location">
    <subcellularLocation>
        <location evidence="1">Membrane</location>
        <topology evidence="1">Single-pass membrane protein</topology>
    </subcellularLocation>
</comment>
<dbReference type="EMBL" id="VFML01000001">
    <property type="protein sequence ID" value="TQJ05492.1"/>
    <property type="molecule type" value="Genomic_DNA"/>
</dbReference>